<reference evidence="5" key="2">
    <citation type="submission" date="2023-04" db="EMBL/GenBank/DDBJ databases">
        <authorList>
            <person name="Bruccoleri R.E."/>
            <person name="Oakeley E.J."/>
            <person name="Faust A.-M."/>
            <person name="Dessus-Babus S."/>
            <person name="Altorfer M."/>
            <person name="Burckhardt D."/>
            <person name="Oertli M."/>
            <person name="Naumann U."/>
            <person name="Petersen F."/>
            <person name="Wong J."/>
        </authorList>
    </citation>
    <scope>NUCLEOTIDE SEQUENCE</scope>
    <source>
        <strain evidence="5">GSM-AAB239-AS_SAM_17_03QT</strain>
        <tissue evidence="5">Leaf</tissue>
    </source>
</reference>
<feature type="coiled-coil region" evidence="2">
    <location>
        <begin position="250"/>
        <end position="824"/>
    </location>
</feature>
<proteinExistence type="predicted"/>
<dbReference type="InterPro" id="IPR011684">
    <property type="entry name" value="NAB"/>
</dbReference>
<dbReference type="PANTHER" id="PTHR47357:SF1">
    <property type="entry name" value="SPINDLE POLE BODY COMPONENT 110"/>
    <property type="match status" value="1"/>
</dbReference>
<evidence type="ECO:0000256" key="3">
    <source>
        <dbReference type="SAM" id="MobiDB-lite"/>
    </source>
</evidence>
<organism evidence="5 6">
    <name type="scientific">Iris pallida</name>
    <name type="common">Sweet iris</name>
    <dbReference type="NCBI Taxonomy" id="29817"/>
    <lineage>
        <taxon>Eukaryota</taxon>
        <taxon>Viridiplantae</taxon>
        <taxon>Streptophyta</taxon>
        <taxon>Embryophyta</taxon>
        <taxon>Tracheophyta</taxon>
        <taxon>Spermatophyta</taxon>
        <taxon>Magnoliopsida</taxon>
        <taxon>Liliopsida</taxon>
        <taxon>Asparagales</taxon>
        <taxon>Iridaceae</taxon>
        <taxon>Iridoideae</taxon>
        <taxon>Irideae</taxon>
        <taxon>Iris</taxon>
    </lineage>
</organism>
<evidence type="ECO:0000313" key="6">
    <source>
        <dbReference type="Proteomes" id="UP001140949"/>
    </source>
</evidence>
<protein>
    <submittedName>
        <fullName evidence="5">Sporulation-specific protein 15-like</fullName>
    </submittedName>
</protein>
<accession>A0AAX6FPG5</accession>
<dbReference type="GO" id="GO:0005200">
    <property type="term" value="F:structural constituent of cytoskeleton"/>
    <property type="evidence" value="ECO:0007669"/>
    <property type="project" value="TreeGrafter"/>
</dbReference>
<evidence type="ECO:0000259" key="4">
    <source>
        <dbReference type="PROSITE" id="PS51774"/>
    </source>
</evidence>
<feature type="coiled-coil region" evidence="2">
    <location>
        <begin position="871"/>
        <end position="936"/>
    </location>
</feature>
<evidence type="ECO:0000313" key="5">
    <source>
        <dbReference type="EMBL" id="KAJ6817925.1"/>
    </source>
</evidence>
<dbReference type="PROSITE" id="PS51774">
    <property type="entry name" value="NAB"/>
    <property type="match status" value="1"/>
</dbReference>
<gene>
    <name evidence="5" type="ORF">M6B38_409870</name>
</gene>
<reference evidence="5" key="1">
    <citation type="journal article" date="2023" name="GigaByte">
        <title>Genome assembly of the bearded iris, Iris pallida Lam.</title>
        <authorList>
            <person name="Bruccoleri R.E."/>
            <person name="Oakeley E.J."/>
            <person name="Faust A.M.E."/>
            <person name="Altorfer M."/>
            <person name="Dessus-Babus S."/>
            <person name="Burckhardt D."/>
            <person name="Oertli M."/>
            <person name="Naumann U."/>
            <person name="Petersen F."/>
            <person name="Wong J."/>
        </authorList>
    </citation>
    <scope>NUCLEOTIDE SEQUENCE</scope>
    <source>
        <strain evidence="5">GSM-AAB239-AS_SAM_17_03QT</strain>
    </source>
</reference>
<feature type="region of interest" description="Disordered" evidence="3">
    <location>
        <begin position="100"/>
        <end position="135"/>
    </location>
</feature>
<comment type="caution">
    <text evidence="5">The sequence shown here is derived from an EMBL/GenBank/DDBJ whole genome shotgun (WGS) entry which is preliminary data.</text>
</comment>
<dbReference type="GO" id="GO:0005856">
    <property type="term" value="C:cytoskeleton"/>
    <property type="evidence" value="ECO:0007669"/>
    <property type="project" value="TreeGrafter"/>
</dbReference>
<feature type="compositionally biased region" description="Low complexity" evidence="3">
    <location>
        <begin position="100"/>
        <end position="121"/>
    </location>
</feature>
<sequence length="1167" mass="134207">MKKKHRLEKFFSSVVGTHVDNENSDALPNKEDVENDVERILKILRTEESGQISSENSFDRSELASRLENFHRGYQVVHGRYNHLVGKIAKKFCPKGSGNGNFSIDSSSSDSESSESGLEEFSYNKSRRSREKKADQIPTADYYTLQQQLESANIKNTELETMATIMRTKLEEGQTLTAKLVEREASIITLQNELQTMSDSVQVLQAARNALSIKIAMLLEKGDYTNQRIIDLQEENETLRSETAEAFSRIHEMEASIEKSEVELDEIKDETQRVHFENKGLKEELEMTIKEVAKLAKQLTASNEEKEALRSGNFVFLRRIQEAEKALADFRDQADQKLKLATEEVTSWNESLSSENENLKFRLEAADQQNSDMTQRVSTAVDEISSLKSDILRSSNQTQEAEKTIEVMTTDLGNLKDENLKLLNMNNDLNQQLRVKDVEKEALASEYLEYVEAARQAEENTSVLSKEIEKVKDEKSQLLVNYENLKLQLEATNQKLRVKEVENEALASEYLEAVEAAQQAEEKTSVLSKEIEMVKDENSHQLVNCENMKRELEGTNQKFSELKLILETAQNENQSVVTENSELRNKIQQAEKVIDDFRAETDLLATDKSEMQIKVNDLSLQLHTANLESTNLKKAVEVAEKETKILTLQSSEVLSKFHQADINMKQLQGELEILREDNSMMQQNQIKLEEAETVIVDLKAEIEHLRADNSQLKTNVTDQDLELEASTLQLSDLVTKLEQLQEEKLTLEHNHSDMQSQKLDMEVRLDDKLSEILSLKVEHEALQERTTNQIKALIAQVADVQRERHLLNNQKKELEEHIRSLTCRSLEEQEMIKNLQVELKDRIRSEEVTVKGLKDSSDELLSNYKKLESCFQESCEKLECAEKKAEELGRKEETIQTLEAVNEKKQKEMVKFEETHKELLENLEFIESEKADADRKTAKLHKHVQSLEVQICLSNQKLKVTETENKEKEEGYKIAMEALGEERSELEGKLVRLSGKLDVLEKELRQLKELAEVDISALANGFHELETVFDSNSGYMQIQLSAFINELKMLKNWLAQLKNEKQELSVRLKYKEGIMSMMRDEAESIEDKLAKTEKELAILRTKEDESEKRIKALEEMLREKKKEVSDKDEAKKEAIRQLCLLIEYHRENCAYLSQYLTTLLKRSARSS</sequence>
<dbReference type="EMBL" id="JANAVB010027596">
    <property type="protein sequence ID" value="KAJ6817925.1"/>
    <property type="molecule type" value="Genomic_DNA"/>
</dbReference>
<keyword evidence="6" id="KW-1185">Reference proteome</keyword>
<feature type="coiled-coil region" evidence="2">
    <location>
        <begin position="976"/>
        <end position="1010"/>
    </location>
</feature>
<dbReference type="SUPFAM" id="SSF57997">
    <property type="entry name" value="Tropomyosin"/>
    <property type="match status" value="1"/>
</dbReference>
<name>A0AAX6FPG5_IRIPA</name>
<feature type="coiled-coil region" evidence="2">
    <location>
        <begin position="1040"/>
        <end position="1137"/>
    </location>
</feature>
<evidence type="ECO:0000256" key="1">
    <source>
        <dbReference type="ARBA" id="ARBA00023054"/>
    </source>
</evidence>
<dbReference type="AlphaFoldDB" id="A0AAX6FPG5"/>
<dbReference type="GO" id="GO:0003779">
    <property type="term" value="F:actin binding"/>
    <property type="evidence" value="ECO:0007669"/>
    <property type="project" value="InterPro"/>
</dbReference>
<keyword evidence="1 2" id="KW-0175">Coiled coil</keyword>
<feature type="domain" description="NAB" evidence="4">
    <location>
        <begin position="7"/>
        <end position="88"/>
    </location>
</feature>
<dbReference type="Proteomes" id="UP001140949">
    <property type="component" value="Unassembled WGS sequence"/>
</dbReference>
<dbReference type="PANTHER" id="PTHR47357">
    <property type="entry name" value="COP1-INTERACTIVE PROTEIN 1"/>
    <property type="match status" value="1"/>
</dbReference>
<evidence type="ECO:0000256" key="2">
    <source>
        <dbReference type="SAM" id="Coils"/>
    </source>
</evidence>